<dbReference type="InterPro" id="IPR054241">
    <property type="entry name" value="DUF6968"/>
</dbReference>
<sequence>MDGGISGVIASRLVAEDGQQITIEVGKPTPTKGEGADCEFRIDGHRRTTHGDDELAALYCTPAEIGFPNPEIDQAAVVPEDVGEVVASRTISHDGQRHTVTIGHPFPASDNSFTLCPFRIGDQPRAVAGGWDGMQALLTAVRMIGAWLQLPQDWPLSTTP</sequence>
<evidence type="ECO:0000313" key="3">
    <source>
        <dbReference type="Proteomes" id="UP000500953"/>
    </source>
</evidence>
<reference evidence="2 3" key="1">
    <citation type="journal article" date="2019" name="ACS Chem. Biol.">
        <title>Identification and Mobilization of a Cryptic Antibiotic Biosynthesis Gene Locus from a Human-Pathogenic Nocardia Isolate.</title>
        <authorList>
            <person name="Herisse M."/>
            <person name="Ishida K."/>
            <person name="Porter J.L."/>
            <person name="Howden B."/>
            <person name="Hertweck C."/>
            <person name="Stinear T.P."/>
            <person name="Pidot S.J."/>
        </authorList>
    </citation>
    <scope>NUCLEOTIDE SEQUENCE [LARGE SCALE GENOMIC DNA]</scope>
    <source>
        <strain evidence="2 3">AUSMDU00012715</strain>
    </source>
</reference>
<dbReference type="RefSeq" id="WP_167489542.1">
    <property type="nucleotide sequence ID" value="NZ_CP046173.1"/>
</dbReference>
<dbReference type="AlphaFoldDB" id="A0A6G9Z9I4"/>
<feature type="domain" description="DUF6968" evidence="1">
    <location>
        <begin position="88"/>
        <end position="149"/>
    </location>
</feature>
<gene>
    <name evidence="2" type="ORF">F6W96_31045</name>
</gene>
<proteinExistence type="predicted"/>
<dbReference type="Pfam" id="PF22302">
    <property type="entry name" value="DUF6968"/>
    <property type="match status" value="1"/>
</dbReference>
<dbReference type="EMBL" id="CP046173">
    <property type="protein sequence ID" value="QIS22124.1"/>
    <property type="molecule type" value="Genomic_DNA"/>
</dbReference>
<name>A0A6G9Z9I4_9NOCA</name>
<evidence type="ECO:0000259" key="1">
    <source>
        <dbReference type="Pfam" id="PF22302"/>
    </source>
</evidence>
<accession>A0A6G9Z9I4</accession>
<protein>
    <recommendedName>
        <fullName evidence="1">DUF6968 domain-containing protein</fullName>
    </recommendedName>
</protein>
<dbReference type="Proteomes" id="UP000500953">
    <property type="component" value="Chromosome"/>
</dbReference>
<organism evidence="2 3">
    <name type="scientific">Nocardia terpenica</name>
    <dbReference type="NCBI Taxonomy" id="455432"/>
    <lineage>
        <taxon>Bacteria</taxon>
        <taxon>Bacillati</taxon>
        <taxon>Actinomycetota</taxon>
        <taxon>Actinomycetes</taxon>
        <taxon>Mycobacteriales</taxon>
        <taxon>Nocardiaceae</taxon>
        <taxon>Nocardia</taxon>
    </lineage>
</organism>
<evidence type="ECO:0000313" key="2">
    <source>
        <dbReference type="EMBL" id="QIS22124.1"/>
    </source>
</evidence>